<dbReference type="GeneID" id="19592193"/>
<dbReference type="RefSeq" id="YP_009040879.1">
    <property type="nucleotide sequence ID" value="NC_024287.1"/>
</dbReference>
<dbReference type="EMBL" id="KJ598073">
    <property type="protein sequence ID" value="AIB04200.1"/>
    <property type="molecule type" value="Genomic_DNA"/>
</dbReference>
<geneLocation type="mitochondrion" evidence="2"/>
<feature type="transmembrane region" description="Helical" evidence="1">
    <location>
        <begin position="74"/>
        <end position="92"/>
    </location>
</feature>
<gene>
    <name evidence="2" type="primary">ND6</name>
</gene>
<keyword evidence="1" id="KW-0812">Transmembrane</keyword>
<feature type="transmembrane region" description="Helical" evidence="1">
    <location>
        <begin position="41"/>
        <end position="62"/>
    </location>
</feature>
<dbReference type="AlphaFoldDB" id="A0A060D3R2"/>
<dbReference type="CTD" id="4541"/>
<feature type="transmembrane region" description="Helical" evidence="1">
    <location>
        <begin position="6"/>
        <end position="29"/>
    </location>
</feature>
<keyword evidence="1" id="KW-0472">Membrane</keyword>
<keyword evidence="1" id="KW-1133">Transmembrane helix</keyword>
<proteinExistence type="predicted"/>
<reference evidence="2" key="1">
    <citation type="journal article" date="2014" name="Mitochondrial DNA">
        <title>The complete mitochondrial genome of the jumping spider Telamonia vlijmi (Araneae: Salticidae).</title>
        <authorList>
            <person name="Kim J.Y."/>
            <person name="Yoon K.B."/>
            <person name="Park Y.C."/>
        </authorList>
    </citation>
    <scope>NUCLEOTIDE SEQUENCE</scope>
</reference>
<evidence type="ECO:0000313" key="2">
    <source>
        <dbReference type="EMBL" id="AIB04200.1"/>
    </source>
</evidence>
<feature type="transmembrane region" description="Helical" evidence="1">
    <location>
        <begin position="104"/>
        <end position="133"/>
    </location>
</feature>
<evidence type="ECO:0000256" key="1">
    <source>
        <dbReference type="SAM" id="Phobius"/>
    </source>
</evidence>
<keyword evidence="2" id="KW-0496">Mitochondrion</keyword>
<sequence>MLILLGIFFVSSIQPMFMVSSLIMIVVMYSYMLYYMIGGYWFSYALIMVMLSGVLVIFTYMVSLIPNESFENYNLMYIMFIMMMLVGSFHVIEYKMKWSIVSLNLWMSFIGMMNMFMVGFLLSIMLLVVWLSYMDYGALRT</sequence>
<protein>
    <submittedName>
        <fullName evidence="2">NADH dehydrogenase subunit 6</fullName>
    </submittedName>
</protein>
<name>A0A060D3R2_TELVL</name>
<organism evidence="2">
    <name type="scientific">Telamonia vlijmi</name>
    <name type="common">Jumping spider</name>
    <dbReference type="NCBI Taxonomy" id="1112492"/>
    <lineage>
        <taxon>Eukaryota</taxon>
        <taxon>Metazoa</taxon>
        <taxon>Ecdysozoa</taxon>
        <taxon>Arthropoda</taxon>
        <taxon>Chelicerata</taxon>
        <taxon>Arachnida</taxon>
        <taxon>Araneae</taxon>
        <taxon>Araneomorphae</taxon>
        <taxon>Entelegynae</taxon>
        <taxon>Dionycha</taxon>
        <taxon>Salticidae</taxon>
        <taxon>Salticinae</taxon>
        <taxon>Salticoida</taxon>
        <taxon>Plexippini</taxon>
        <taxon>Telamonia</taxon>
    </lineage>
</organism>
<accession>A0A060D3R2</accession>